<dbReference type="GO" id="GO:0005634">
    <property type="term" value="C:nucleus"/>
    <property type="evidence" value="ECO:0007669"/>
    <property type="project" value="UniProtKB-SubCell"/>
</dbReference>
<sequence>MHSYIRPNTYIVLRLPSGILKLLEIIPNTNISIGKFGTFQANSLLGRPYYLTFEILDKEEGNSNSELRVVPPAELHASSLTTAEDDTPAESTDEPAEGGAEFDIVGDNGEIIMQSNRLTIDDPSRQTLTMEEIEELKKAGTGSGKEIIARIMKSHQAIDEKTPFSLAKYTLRKSRKYLRRFTVFPADVNMLSEYVLDKEAHRIMELREENLGLINSWSNIHCAESNTIIPSSCGKGMIGGGRWLVVDDTGGLLVASLAERMGLLYQEEPEDDDSGKEEKDIECKPTEESASNSIPQGDAMDVDAPAKSISETANPEPPEISRESNTATSEATPSKPRTPRAVHIPPMSAQTNTLTIVHSNAQPNLGYLKYFSYDATASNPEHPLHTHLKTLTWLQMLYPDDDPGYKEPETISDDLLSTMKSSKRGTYFRKRRRWERVKRVVQETRAGGFDGLVVASVMEPATVLRACVPLLKGGATVTVYSANVEPLVELCDFYSKERRTAFVSRQNNDAVEQGQDANGSTAPQGPDEAIDPDFPVNPTLLLAPSLQTARARQYQVLPGRTHPLMTSRGGAEGFLFTATRVLPVSGKVEARGAFRAGKKRKVQVEPEKGG</sequence>
<dbReference type="GO" id="GO:0003743">
    <property type="term" value="F:translation initiation factor activity"/>
    <property type="evidence" value="ECO:0007669"/>
    <property type="project" value="UniProtKB-KW"/>
</dbReference>
<evidence type="ECO:0000256" key="5">
    <source>
        <dbReference type="ARBA" id="ARBA00023242"/>
    </source>
</evidence>
<gene>
    <name evidence="8" type="ORF">BU16DRAFT_621957</name>
</gene>
<name>A0A6A6QDZ4_9PEZI</name>
<feature type="compositionally biased region" description="Basic and acidic residues" evidence="7">
    <location>
        <begin position="276"/>
        <end position="287"/>
    </location>
</feature>
<evidence type="ECO:0000256" key="2">
    <source>
        <dbReference type="ARBA" id="ARBA00008320"/>
    </source>
</evidence>
<evidence type="ECO:0000256" key="4">
    <source>
        <dbReference type="ARBA" id="ARBA00022694"/>
    </source>
</evidence>
<evidence type="ECO:0000256" key="6">
    <source>
        <dbReference type="ARBA" id="ARBA00032319"/>
    </source>
</evidence>
<dbReference type="AlphaFoldDB" id="A0A6A6QDZ4"/>
<keyword evidence="5" id="KW-0539">Nucleus</keyword>
<feature type="region of interest" description="Disordered" evidence="7">
    <location>
        <begin position="505"/>
        <end position="529"/>
    </location>
</feature>
<organism evidence="8 9">
    <name type="scientific">Lophium mytilinum</name>
    <dbReference type="NCBI Taxonomy" id="390894"/>
    <lineage>
        <taxon>Eukaryota</taxon>
        <taxon>Fungi</taxon>
        <taxon>Dikarya</taxon>
        <taxon>Ascomycota</taxon>
        <taxon>Pezizomycotina</taxon>
        <taxon>Dothideomycetes</taxon>
        <taxon>Pleosporomycetidae</taxon>
        <taxon>Mytilinidiales</taxon>
        <taxon>Mytilinidiaceae</taxon>
        <taxon>Lophium</taxon>
    </lineage>
</organism>
<evidence type="ECO:0000256" key="7">
    <source>
        <dbReference type="SAM" id="MobiDB-lite"/>
    </source>
</evidence>
<reference evidence="8" key="1">
    <citation type="journal article" date="2020" name="Stud. Mycol.">
        <title>101 Dothideomycetes genomes: a test case for predicting lifestyles and emergence of pathogens.</title>
        <authorList>
            <person name="Haridas S."/>
            <person name="Albert R."/>
            <person name="Binder M."/>
            <person name="Bloem J."/>
            <person name="Labutti K."/>
            <person name="Salamov A."/>
            <person name="Andreopoulos B."/>
            <person name="Baker S."/>
            <person name="Barry K."/>
            <person name="Bills G."/>
            <person name="Bluhm B."/>
            <person name="Cannon C."/>
            <person name="Castanera R."/>
            <person name="Culley D."/>
            <person name="Daum C."/>
            <person name="Ezra D."/>
            <person name="Gonzalez J."/>
            <person name="Henrissat B."/>
            <person name="Kuo A."/>
            <person name="Liang C."/>
            <person name="Lipzen A."/>
            <person name="Lutzoni F."/>
            <person name="Magnuson J."/>
            <person name="Mondo S."/>
            <person name="Nolan M."/>
            <person name="Ohm R."/>
            <person name="Pangilinan J."/>
            <person name="Park H.-J."/>
            <person name="Ramirez L."/>
            <person name="Alfaro M."/>
            <person name="Sun H."/>
            <person name="Tritt A."/>
            <person name="Yoshinaga Y."/>
            <person name="Zwiers L.-H."/>
            <person name="Turgeon B."/>
            <person name="Goodwin S."/>
            <person name="Spatafora J."/>
            <person name="Crous P."/>
            <person name="Grigoriev I."/>
        </authorList>
    </citation>
    <scope>NUCLEOTIDE SEQUENCE</scope>
    <source>
        <strain evidence="8">CBS 269.34</strain>
    </source>
</reference>
<comment type="subcellular location">
    <subcellularLocation>
        <location evidence="1">Nucleus</location>
    </subcellularLocation>
</comment>
<evidence type="ECO:0000313" key="9">
    <source>
        <dbReference type="Proteomes" id="UP000799750"/>
    </source>
</evidence>
<keyword evidence="8" id="KW-0648">Protein biosynthesis</keyword>
<keyword evidence="8" id="KW-0396">Initiation factor</keyword>
<dbReference type="Pfam" id="PF04189">
    <property type="entry name" value="Gcd10p"/>
    <property type="match status" value="1"/>
</dbReference>
<keyword evidence="4" id="KW-0819">tRNA processing</keyword>
<feature type="compositionally biased region" description="Acidic residues" evidence="7">
    <location>
        <begin position="83"/>
        <end position="96"/>
    </location>
</feature>
<dbReference type="InterPro" id="IPR017423">
    <property type="entry name" value="TRM6"/>
</dbReference>
<feature type="region of interest" description="Disordered" evidence="7">
    <location>
        <begin position="79"/>
        <end position="99"/>
    </location>
</feature>
<proteinExistence type="inferred from homology"/>
<comment type="similarity">
    <text evidence="2">Belongs to the TRM6/GCD10 family.</text>
</comment>
<dbReference type="PANTHER" id="PTHR12945:SF0">
    <property type="entry name" value="TRNA (ADENINE(58)-N(1))-METHYLTRANSFERASE NON-CATALYTIC SUBUNIT TRM6"/>
    <property type="match status" value="1"/>
</dbReference>
<dbReference type="Proteomes" id="UP000799750">
    <property type="component" value="Unassembled WGS sequence"/>
</dbReference>
<feature type="region of interest" description="Disordered" evidence="7">
    <location>
        <begin position="266"/>
        <end position="344"/>
    </location>
</feature>
<feature type="compositionally biased region" description="Polar residues" evidence="7">
    <location>
        <begin position="505"/>
        <end position="523"/>
    </location>
</feature>
<accession>A0A6A6QDZ4</accession>
<dbReference type="PANTHER" id="PTHR12945">
    <property type="entry name" value="TRANSLATION INITIATION FACTOR EIF3-RELATED"/>
    <property type="match status" value="1"/>
</dbReference>
<evidence type="ECO:0000313" key="8">
    <source>
        <dbReference type="EMBL" id="KAF2490329.1"/>
    </source>
</evidence>
<evidence type="ECO:0000256" key="1">
    <source>
        <dbReference type="ARBA" id="ARBA00004123"/>
    </source>
</evidence>
<protein>
    <recommendedName>
        <fullName evidence="3">tRNA (adenine(58)-N(1))-methyltransferase non-catalytic subunit TRM6</fullName>
    </recommendedName>
    <alternativeName>
        <fullName evidence="6">tRNA(m1A58)-methyltransferase subunit TRM6</fullName>
    </alternativeName>
</protein>
<evidence type="ECO:0000256" key="3">
    <source>
        <dbReference type="ARBA" id="ARBA00021704"/>
    </source>
</evidence>
<dbReference type="EMBL" id="MU004197">
    <property type="protein sequence ID" value="KAF2490329.1"/>
    <property type="molecule type" value="Genomic_DNA"/>
</dbReference>
<feature type="compositionally biased region" description="Polar residues" evidence="7">
    <location>
        <begin position="323"/>
        <end position="332"/>
    </location>
</feature>
<keyword evidence="9" id="KW-1185">Reference proteome</keyword>
<dbReference type="OrthoDB" id="10254665at2759"/>
<dbReference type="GO" id="GO:0030488">
    <property type="term" value="P:tRNA methylation"/>
    <property type="evidence" value="ECO:0007669"/>
    <property type="project" value="InterPro"/>
</dbReference>
<dbReference type="GO" id="GO:0031515">
    <property type="term" value="C:tRNA (m1A) methyltransferase complex"/>
    <property type="evidence" value="ECO:0007669"/>
    <property type="project" value="InterPro"/>
</dbReference>